<keyword evidence="2" id="KW-0238">DNA-binding</keyword>
<evidence type="ECO:0000256" key="2">
    <source>
        <dbReference type="ARBA" id="ARBA00023125"/>
    </source>
</evidence>
<dbReference type="InterPro" id="IPR000843">
    <property type="entry name" value="HTH_LacI"/>
</dbReference>
<accession>A0ABM8QVS6</accession>
<evidence type="ECO:0000313" key="6">
    <source>
        <dbReference type="Proteomes" id="UP000672526"/>
    </source>
</evidence>
<dbReference type="PROSITE" id="PS50932">
    <property type="entry name" value="HTH_LACI_2"/>
    <property type="match status" value="1"/>
</dbReference>
<dbReference type="SUPFAM" id="SSF53822">
    <property type="entry name" value="Periplasmic binding protein-like I"/>
    <property type="match status" value="1"/>
</dbReference>
<proteinExistence type="predicted"/>
<keyword evidence="6" id="KW-1185">Reference proteome</keyword>
<name>A0ABM8QVS6_9BURK</name>
<dbReference type="CDD" id="cd06307">
    <property type="entry name" value="PBP1_sugar_binding"/>
    <property type="match status" value="1"/>
</dbReference>
<dbReference type="PANTHER" id="PTHR30146">
    <property type="entry name" value="LACI-RELATED TRANSCRIPTIONAL REPRESSOR"/>
    <property type="match status" value="1"/>
</dbReference>
<dbReference type="PANTHER" id="PTHR30146:SF152">
    <property type="entry name" value="TRANSCRIPTIONAL REGULATORY PROTEIN"/>
    <property type="match status" value="1"/>
</dbReference>
<gene>
    <name evidence="5" type="ORF">R69888_01469</name>
</gene>
<dbReference type="CDD" id="cd01392">
    <property type="entry name" value="HTH_LacI"/>
    <property type="match status" value="1"/>
</dbReference>
<dbReference type="SUPFAM" id="SSF47413">
    <property type="entry name" value="lambda repressor-like DNA-binding domains"/>
    <property type="match status" value="1"/>
</dbReference>
<reference evidence="5 6" key="1">
    <citation type="submission" date="2021-02" db="EMBL/GenBank/DDBJ databases">
        <authorList>
            <person name="Vanwijnsberghe S."/>
        </authorList>
    </citation>
    <scope>NUCLEOTIDE SEQUENCE [LARGE SCALE GENOMIC DNA]</scope>
    <source>
        <strain evidence="5 6">LMG 31837</strain>
    </source>
</reference>
<dbReference type="Gene3D" id="1.10.260.40">
    <property type="entry name" value="lambda repressor-like DNA-binding domains"/>
    <property type="match status" value="1"/>
</dbReference>
<sequence length="352" mass="39095">MAHRFLMKEIALQAGLGLATVDRVLNGREHVREHTRQRVQHAIAELEKQQFQLATSGRKLVVDVVVEAPRRFSDEIREALESELPGLQPAVFRPRFLMQDTMTTAEVVDALKAIGRRGSHGVLLKARDVPDVADAIADLQQWGIPVITIFTDIPQSARMAYAGLDNRTAGATAAYLIGQWLARREGDVLVTKSNERFRGEEEREACFRDELQRRYPKLKLVDASGGHGLDAQTESRVKRAVGSGRKIVAVYSMGGGNVAILRALKSMGQTPKCFIGHDLDRDNVELLREGKLSAVLHHDLRQDMRSACHTIMHFHQLLPASAVGLSSSVVVVTPANIPQSVEQRFGRRSRPR</sequence>
<dbReference type="InterPro" id="IPR028082">
    <property type="entry name" value="Peripla_BP_I"/>
</dbReference>
<comment type="caution">
    <text evidence="5">The sequence shown here is derived from an EMBL/GenBank/DDBJ whole genome shotgun (WGS) entry which is preliminary data.</text>
</comment>
<evidence type="ECO:0000256" key="3">
    <source>
        <dbReference type="ARBA" id="ARBA00023163"/>
    </source>
</evidence>
<dbReference type="Pfam" id="PF00356">
    <property type="entry name" value="LacI"/>
    <property type="match status" value="1"/>
</dbReference>
<dbReference type="SMART" id="SM00354">
    <property type="entry name" value="HTH_LACI"/>
    <property type="match status" value="1"/>
</dbReference>
<dbReference type="InterPro" id="IPR010982">
    <property type="entry name" value="Lambda_DNA-bd_dom_sf"/>
</dbReference>
<dbReference type="EMBL" id="CAJNBK010000002">
    <property type="protein sequence ID" value="CAE6717774.1"/>
    <property type="molecule type" value="Genomic_DNA"/>
</dbReference>
<keyword evidence="1" id="KW-0805">Transcription regulation</keyword>
<organism evidence="5 6">
    <name type="scientific">Paraburkholderia haematera</name>
    <dbReference type="NCBI Taxonomy" id="2793077"/>
    <lineage>
        <taxon>Bacteria</taxon>
        <taxon>Pseudomonadati</taxon>
        <taxon>Pseudomonadota</taxon>
        <taxon>Betaproteobacteria</taxon>
        <taxon>Burkholderiales</taxon>
        <taxon>Burkholderiaceae</taxon>
        <taxon>Paraburkholderia</taxon>
    </lineage>
</organism>
<dbReference type="Gene3D" id="3.40.50.2300">
    <property type="match status" value="2"/>
</dbReference>
<protein>
    <recommendedName>
        <fullName evidence="4">HTH lacI-type domain-containing protein</fullName>
    </recommendedName>
</protein>
<keyword evidence="3" id="KW-0804">Transcription</keyword>
<dbReference type="Proteomes" id="UP000672526">
    <property type="component" value="Unassembled WGS sequence"/>
</dbReference>
<evidence type="ECO:0000313" key="5">
    <source>
        <dbReference type="EMBL" id="CAE6717774.1"/>
    </source>
</evidence>
<feature type="domain" description="HTH lacI-type" evidence="4">
    <location>
        <begin position="7"/>
        <end position="46"/>
    </location>
</feature>
<dbReference type="Pfam" id="PF13407">
    <property type="entry name" value="Peripla_BP_4"/>
    <property type="match status" value="1"/>
</dbReference>
<dbReference type="InterPro" id="IPR025997">
    <property type="entry name" value="SBP_2_dom"/>
</dbReference>
<evidence type="ECO:0000259" key="4">
    <source>
        <dbReference type="PROSITE" id="PS50932"/>
    </source>
</evidence>
<evidence type="ECO:0000256" key="1">
    <source>
        <dbReference type="ARBA" id="ARBA00023015"/>
    </source>
</evidence>